<keyword evidence="2" id="KW-1185">Reference proteome</keyword>
<dbReference type="PANTHER" id="PTHR33064">
    <property type="entry name" value="POL PROTEIN"/>
    <property type="match status" value="1"/>
</dbReference>
<accession>A0ABD0NZR1</accession>
<dbReference type="AlphaFoldDB" id="A0ABD0NZR1"/>
<sequence>MFMNKVFREFLHRFVVVYSRNKAEHRQHVQQFNFLGYNISAEGVQMDQGKVDTIQKWPLPSSIKELQRFLGFTNFYRSSINLPPEG</sequence>
<evidence type="ECO:0000313" key="1">
    <source>
        <dbReference type="EMBL" id="KAL0167354.1"/>
    </source>
</evidence>
<dbReference type="InterPro" id="IPR043128">
    <property type="entry name" value="Rev_trsase/Diguanyl_cyclase"/>
</dbReference>
<name>A0ABD0NZR1_CIRMR</name>
<comment type="caution">
    <text evidence="1">The sequence shown here is derived from an EMBL/GenBank/DDBJ whole genome shotgun (WGS) entry which is preliminary data.</text>
</comment>
<dbReference type="EMBL" id="JAMKFB020000019">
    <property type="protein sequence ID" value="KAL0167354.1"/>
    <property type="molecule type" value="Genomic_DNA"/>
</dbReference>
<reference evidence="1 2" key="1">
    <citation type="submission" date="2024-05" db="EMBL/GenBank/DDBJ databases">
        <title>Genome sequencing and assembly of Indian major carp, Cirrhinus mrigala (Hamilton, 1822).</title>
        <authorList>
            <person name="Mohindra V."/>
            <person name="Chowdhury L.M."/>
            <person name="Lal K."/>
            <person name="Jena J.K."/>
        </authorList>
    </citation>
    <scope>NUCLEOTIDE SEQUENCE [LARGE SCALE GENOMIC DNA]</scope>
    <source>
        <strain evidence="1">CM1030</strain>
        <tissue evidence="1">Blood</tissue>
    </source>
</reference>
<protein>
    <recommendedName>
        <fullName evidence="3">Reverse transcriptase</fullName>
    </recommendedName>
</protein>
<proteinExistence type="predicted"/>
<dbReference type="InterPro" id="IPR043502">
    <property type="entry name" value="DNA/RNA_pol_sf"/>
</dbReference>
<dbReference type="PANTHER" id="PTHR33064:SF37">
    <property type="entry name" value="RIBONUCLEASE H"/>
    <property type="match status" value="1"/>
</dbReference>
<dbReference type="Gene3D" id="3.30.70.270">
    <property type="match status" value="1"/>
</dbReference>
<dbReference type="Proteomes" id="UP001529510">
    <property type="component" value="Unassembled WGS sequence"/>
</dbReference>
<dbReference type="SUPFAM" id="SSF56672">
    <property type="entry name" value="DNA/RNA polymerases"/>
    <property type="match status" value="1"/>
</dbReference>
<gene>
    <name evidence="1" type="ORF">M9458_039198</name>
</gene>
<organism evidence="1 2">
    <name type="scientific">Cirrhinus mrigala</name>
    <name type="common">Mrigala</name>
    <dbReference type="NCBI Taxonomy" id="683832"/>
    <lineage>
        <taxon>Eukaryota</taxon>
        <taxon>Metazoa</taxon>
        <taxon>Chordata</taxon>
        <taxon>Craniata</taxon>
        <taxon>Vertebrata</taxon>
        <taxon>Euteleostomi</taxon>
        <taxon>Actinopterygii</taxon>
        <taxon>Neopterygii</taxon>
        <taxon>Teleostei</taxon>
        <taxon>Ostariophysi</taxon>
        <taxon>Cypriniformes</taxon>
        <taxon>Cyprinidae</taxon>
        <taxon>Labeoninae</taxon>
        <taxon>Labeonini</taxon>
        <taxon>Cirrhinus</taxon>
    </lineage>
</organism>
<dbReference type="InterPro" id="IPR051320">
    <property type="entry name" value="Viral_Replic_Matur_Polypro"/>
</dbReference>
<evidence type="ECO:0000313" key="2">
    <source>
        <dbReference type="Proteomes" id="UP001529510"/>
    </source>
</evidence>
<evidence type="ECO:0008006" key="3">
    <source>
        <dbReference type="Google" id="ProtNLM"/>
    </source>
</evidence>